<keyword evidence="6" id="KW-0408">Iron</keyword>
<comment type="cofactor">
    <cofactor evidence="1">
        <name>Fe(2+)</name>
        <dbReference type="ChEBI" id="CHEBI:29033"/>
    </cofactor>
</comment>
<evidence type="ECO:0000313" key="10">
    <source>
        <dbReference type="Proteomes" id="UP000572817"/>
    </source>
</evidence>
<dbReference type="Proteomes" id="UP000572817">
    <property type="component" value="Unassembled WGS sequence"/>
</dbReference>
<keyword evidence="4 9" id="KW-0223">Dioxygenase</keyword>
<evidence type="ECO:0000256" key="6">
    <source>
        <dbReference type="ARBA" id="ARBA00023004"/>
    </source>
</evidence>
<dbReference type="GO" id="GO:0046872">
    <property type="term" value="F:metal ion binding"/>
    <property type="evidence" value="ECO:0007669"/>
    <property type="project" value="UniProtKB-KW"/>
</dbReference>
<evidence type="ECO:0000256" key="5">
    <source>
        <dbReference type="ARBA" id="ARBA00023002"/>
    </source>
</evidence>
<dbReference type="InterPro" id="IPR003819">
    <property type="entry name" value="TauD/TfdA-like"/>
</dbReference>
<feature type="compositionally biased region" description="Low complexity" evidence="7">
    <location>
        <begin position="600"/>
        <end position="619"/>
    </location>
</feature>
<keyword evidence="5" id="KW-0560">Oxidoreductase</keyword>
<dbReference type="AlphaFoldDB" id="A0A8H4N4R0"/>
<dbReference type="EMBL" id="WWBZ02000016">
    <property type="protein sequence ID" value="KAF4308980.1"/>
    <property type="molecule type" value="Genomic_DNA"/>
</dbReference>
<evidence type="ECO:0000313" key="9">
    <source>
        <dbReference type="EMBL" id="KAF4308980.1"/>
    </source>
</evidence>
<protein>
    <submittedName>
        <fullName evidence="9">Alpha-ketoglutarate-dependent taurine dioxygenase protein</fullName>
    </submittedName>
</protein>
<sequence length="804" mass="88443">METALSGVKHIVASFFDFFFVGLTASPYLEDYYERLAHGDRDLDDEFLWESAEGAYKYKDYLSHHTPGLQPPLQAFAHEDVGLRADPAKPNLLGSPDAELEEITPAIGTEIRGIQLSSLLSAQLDELALLAAERGVVIFKDQDFSEAGPEHWKAYGQHFGPLHVHQMGGQIKDYPEILPVYRDFTAGAVDNEIKDNITSVKWHSDMSYEINGMGTTTFFVLSTPPSGGDTLYLSTTAAYEHLSESFRERLHGLYAVHSGYDQASVHDHRDRYIREPIETEHPVIRLHPVTKKYSLYVNRLYTKRIVGWKREESDFLLNFLFDHIERGQDWHIRIHWKPGTVVVYDNRVTQHSALRDFRVEEKKTFRHMIRITPQSERPFFKPTDEDGPNSAVGLGSSERDEMRREAQRRVVERRVAGPMTTRGAPSPNKPPPRKFWAPTLFPTMPPPSSRVPSLLQPYVRLPPAGSLHLLTSILGASTNWLLIRYLCSAFAGSDARKARPATDGDNDELDGREEDVAVILVSFLRDWEFWKTEGRRAGGLDLARLAQRNRFAFVDGLSNLFLPSDADSAAPPATPSPTSPLPVRGARTITPRTPPPQPHPSTTAPRPAPAAHAPATPAPTFSLTAPTLSALEIAIHKAQAHLTAASPKCRLLLVLDAPDFLLAAAEDAISPAALASALLSLRASVHATVLSLSADTPLVASAVDAIAQDAAAGGHHTPLEAAHAAFFVGQAHVADWCLSLRLLDTGVAADVSGVLRVTRGDNGEEAEEDADEEKAMEEKEVLYYIGGDGGVRVFERGAGGREGQ</sequence>
<feature type="domain" description="TauD/TfdA-like" evidence="8">
    <location>
        <begin position="100"/>
        <end position="372"/>
    </location>
</feature>
<comment type="caution">
    <text evidence="9">The sequence shown here is derived from an EMBL/GenBank/DDBJ whole genome shotgun (WGS) entry which is preliminary data.</text>
</comment>
<dbReference type="FunFam" id="3.60.130.10:FF:000003">
    <property type="entry name" value="Alpha-ketoglutarate-dependent taurine dioxygenase"/>
    <property type="match status" value="1"/>
</dbReference>
<comment type="similarity">
    <text evidence="2">Belongs to the TfdA dioxygenase family.</text>
</comment>
<dbReference type="Gene3D" id="3.40.50.300">
    <property type="entry name" value="P-loop containing nucleotide triphosphate hydrolases"/>
    <property type="match status" value="1"/>
</dbReference>
<accession>A0A8H4N4R0</accession>
<evidence type="ECO:0000256" key="7">
    <source>
        <dbReference type="SAM" id="MobiDB-lite"/>
    </source>
</evidence>
<dbReference type="PANTHER" id="PTHR30468">
    <property type="entry name" value="ALPHA-KETOGLUTARATE-DEPENDENT SULFONATE DIOXYGENASE"/>
    <property type="match status" value="1"/>
</dbReference>
<organism evidence="9 10">
    <name type="scientific">Botryosphaeria dothidea</name>
    <dbReference type="NCBI Taxonomy" id="55169"/>
    <lineage>
        <taxon>Eukaryota</taxon>
        <taxon>Fungi</taxon>
        <taxon>Dikarya</taxon>
        <taxon>Ascomycota</taxon>
        <taxon>Pezizomycotina</taxon>
        <taxon>Dothideomycetes</taxon>
        <taxon>Dothideomycetes incertae sedis</taxon>
        <taxon>Botryosphaeriales</taxon>
        <taxon>Botryosphaeriaceae</taxon>
        <taxon>Botryosphaeria</taxon>
    </lineage>
</organism>
<dbReference type="SUPFAM" id="SSF51197">
    <property type="entry name" value="Clavaminate synthase-like"/>
    <property type="match status" value="1"/>
</dbReference>
<proteinExistence type="inferred from homology"/>
<evidence type="ECO:0000256" key="1">
    <source>
        <dbReference type="ARBA" id="ARBA00001954"/>
    </source>
</evidence>
<keyword evidence="3" id="KW-0479">Metal-binding</keyword>
<keyword evidence="10" id="KW-1185">Reference proteome</keyword>
<dbReference type="OrthoDB" id="10257314at2759"/>
<name>A0A8H4N4R0_9PEZI</name>
<reference evidence="9" key="1">
    <citation type="submission" date="2020-04" db="EMBL/GenBank/DDBJ databases">
        <title>Genome Assembly and Annotation of Botryosphaeria dothidea sdau 11-99, a Latent Pathogen of Apple Fruit Ring Rot in China.</title>
        <authorList>
            <person name="Yu C."/>
            <person name="Diao Y."/>
            <person name="Lu Q."/>
            <person name="Zhao J."/>
            <person name="Cui S."/>
            <person name="Peng C."/>
            <person name="He B."/>
            <person name="Liu H."/>
        </authorList>
    </citation>
    <scope>NUCLEOTIDE SEQUENCE [LARGE SCALE GENOMIC DNA]</scope>
    <source>
        <strain evidence="9">Sdau11-99</strain>
    </source>
</reference>
<feature type="region of interest" description="Disordered" evidence="7">
    <location>
        <begin position="377"/>
        <end position="402"/>
    </location>
</feature>
<feature type="region of interest" description="Disordered" evidence="7">
    <location>
        <begin position="567"/>
        <end position="619"/>
    </location>
</feature>
<dbReference type="InterPro" id="IPR042098">
    <property type="entry name" value="TauD-like_sf"/>
</dbReference>
<dbReference type="Gene3D" id="3.60.130.10">
    <property type="entry name" value="Clavaminate synthase-like"/>
    <property type="match status" value="1"/>
</dbReference>
<dbReference type="InterPro" id="IPR051323">
    <property type="entry name" value="AtsK-like"/>
</dbReference>
<gene>
    <name evidence="9" type="ORF">GTA08_BOTSDO02090</name>
</gene>
<dbReference type="PANTHER" id="PTHR30468:SF28">
    <property type="entry name" value="ALPHA-KETOGLUTARATE-DEPENDENT TAURINE DIOXYGENASE (AFU_ORTHOLOGUE AFUA_8G02210)-RELATED"/>
    <property type="match status" value="1"/>
</dbReference>
<dbReference type="GO" id="GO:0016706">
    <property type="term" value="F:2-oxoglutarate-dependent dioxygenase activity"/>
    <property type="evidence" value="ECO:0007669"/>
    <property type="project" value="TreeGrafter"/>
</dbReference>
<evidence type="ECO:0000256" key="4">
    <source>
        <dbReference type="ARBA" id="ARBA00022964"/>
    </source>
</evidence>
<dbReference type="InterPro" id="IPR027417">
    <property type="entry name" value="P-loop_NTPase"/>
</dbReference>
<evidence type="ECO:0000256" key="2">
    <source>
        <dbReference type="ARBA" id="ARBA00005896"/>
    </source>
</evidence>
<evidence type="ECO:0000259" key="8">
    <source>
        <dbReference type="Pfam" id="PF02668"/>
    </source>
</evidence>
<evidence type="ECO:0000256" key="3">
    <source>
        <dbReference type="ARBA" id="ARBA00022723"/>
    </source>
</evidence>
<dbReference type="GO" id="GO:0005737">
    <property type="term" value="C:cytoplasm"/>
    <property type="evidence" value="ECO:0007669"/>
    <property type="project" value="TreeGrafter"/>
</dbReference>
<dbReference type="Pfam" id="PF02668">
    <property type="entry name" value="TauD"/>
    <property type="match status" value="1"/>
</dbReference>